<dbReference type="EMBL" id="AP024202">
    <property type="protein sequence ID" value="BCN92644.1"/>
    <property type="molecule type" value="Genomic_DNA"/>
</dbReference>
<organism evidence="1 2">
    <name type="scientific">Thiomicrorhabdus immobilis</name>
    <dbReference type="NCBI Taxonomy" id="2791037"/>
    <lineage>
        <taxon>Bacteria</taxon>
        <taxon>Pseudomonadati</taxon>
        <taxon>Pseudomonadota</taxon>
        <taxon>Gammaproteobacteria</taxon>
        <taxon>Thiotrichales</taxon>
        <taxon>Piscirickettsiaceae</taxon>
        <taxon>Thiomicrorhabdus</taxon>
    </lineage>
</organism>
<dbReference type="RefSeq" id="WP_237262550.1">
    <property type="nucleotide sequence ID" value="NZ_AP024202.1"/>
</dbReference>
<protein>
    <submittedName>
        <fullName evidence="1">Uncharacterized protein</fullName>
    </submittedName>
</protein>
<sequence>MYQSSYPLFSSPFKLFYGVVFSVLVLSPGLVSSAETQVNQDYHLSLYKDVQDSVDALELFTKAEQTREFFGISCSMQSPMPLIQVILFDDEIMSETTKLLSVKLFVDGVEQEGVMNGVVKVIDTSEELSNKIRLELVAERGTSLQNLQQQYKDLLNRLQQGQELTIQLRHRSLEPKSLNFSLHGLKELLKPHQSVCF</sequence>
<evidence type="ECO:0000313" key="2">
    <source>
        <dbReference type="Proteomes" id="UP001054820"/>
    </source>
</evidence>
<accession>A0ABM7MBA2</accession>
<keyword evidence="2" id="KW-1185">Reference proteome</keyword>
<dbReference type="Proteomes" id="UP001054820">
    <property type="component" value="Chromosome"/>
</dbReference>
<reference evidence="1" key="1">
    <citation type="journal article" date="2022" name="Arch. Microbiol.">
        <title>Thiomicrorhabdus immobilis sp. nov., a mesophilic sulfur-oxidizing bacterium isolated from sediment of a brackish lake in northern Japan.</title>
        <authorList>
            <person name="Kojima H."/>
            <person name="Mochizuki J."/>
            <person name="Kanda M."/>
            <person name="Watanabe T."/>
            <person name="Fukui M."/>
        </authorList>
    </citation>
    <scope>NUCLEOTIDE SEQUENCE</scope>
    <source>
        <strain evidence="1">Am19</strain>
    </source>
</reference>
<evidence type="ECO:0000313" key="1">
    <source>
        <dbReference type="EMBL" id="BCN92644.1"/>
    </source>
</evidence>
<proteinExistence type="predicted"/>
<gene>
    <name evidence="1" type="ORF">THMIRHAM_04290</name>
</gene>
<name>A0ABM7MBA2_9GAMM</name>